<dbReference type="PANTHER" id="PTHR14021">
    <property type="entry name" value="IRON-SULFUR CLUSTER CO-CHAPERONE PROTEIN HSCB"/>
    <property type="match status" value="1"/>
</dbReference>
<evidence type="ECO:0000256" key="1">
    <source>
        <dbReference type="ARBA" id="ARBA00010476"/>
    </source>
</evidence>
<sequence length="174" mass="19951">MNYYQLFGLEAKFNLDLTELSATYQALQKTVHPDRFAHSSSQEQLLAVQKSAEINDAFQTLKQPILRGEYLLKLRGTELPLEQESFGDVSFLMEQMELREMLGDIAHAGDVDAAIFSAQETLDVQAQYLWQQVESLLAVTSQAENVKASELIRKLKFYQKLQIELDRIEDDLFD</sequence>
<accession>A0ABZ0GNH5</accession>
<name>A0ABZ0GNH5_9GAMM</name>
<dbReference type="PROSITE" id="PS50076">
    <property type="entry name" value="DNAJ_2"/>
    <property type="match status" value="1"/>
</dbReference>
<protein>
    <recommendedName>
        <fullName evidence="4">Co-chaperone protein HscB homolog</fullName>
    </recommendedName>
</protein>
<feature type="domain" description="J" evidence="5">
    <location>
        <begin position="2"/>
        <end position="74"/>
    </location>
</feature>
<dbReference type="InterPro" id="IPR036386">
    <property type="entry name" value="HscB_C_sf"/>
</dbReference>
<dbReference type="RefSeq" id="WP_348396171.1">
    <property type="nucleotide sequence ID" value="NZ_CP136600.1"/>
</dbReference>
<comment type="function">
    <text evidence="3 4">Co-chaperone involved in the maturation of iron-sulfur cluster-containing proteins. Seems to help targeting proteins to be folded toward HscA.</text>
</comment>
<dbReference type="SMART" id="SM00271">
    <property type="entry name" value="DnaJ"/>
    <property type="match status" value="1"/>
</dbReference>
<evidence type="ECO:0000259" key="5">
    <source>
        <dbReference type="PROSITE" id="PS50076"/>
    </source>
</evidence>
<dbReference type="Pfam" id="PF07743">
    <property type="entry name" value="HSCB_C"/>
    <property type="match status" value="1"/>
</dbReference>
<dbReference type="HAMAP" id="MF_00682">
    <property type="entry name" value="HscB"/>
    <property type="match status" value="1"/>
</dbReference>
<dbReference type="PANTHER" id="PTHR14021:SF15">
    <property type="entry name" value="IRON-SULFUR CLUSTER CO-CHAPERONE PROTEIN HSCB"/>
    <property type="match status" value="1"/>
</dbReference>
<dbReference type="NCBIfam" id="NF003449">
    <property type="entry name" value="PRK05014.1"/>
    <property type="match status" value="1"/>
</dbReference>
<dbReference type="SUPFAM" id="SSF46565">
    <property type="entry name" value="Chaperone J-domain"/>
    <property type="match status" value="1"/>
</dbReference>
<dbReference type="SUPFAM" id="SSF47144">
    <property type="entry name" value="HSC20 (HSCB), C-terminal oligomerisation domain"/>
    <property type="match status" value="1"/>
</dbReference>
<evidence type="ECO:0000256" key="4">
    <source>
        <dbReference type="HAMAP-Rule" id="MF_00682"/>
    </source>
</evidence>
<keyword evidence="7" id="KW-1185">Reference proteome</keyword>
<dbReference type="InterPro" id="IPR004640">
    <property type="entry name" value="HscB"/>
</dbReference>
<evidence type="ECO:0000313" key="6">
    <source>
        <dbReference type="EMBL" id="WOH37381.1"/>
    </source>
</evidence>
<dbReference type="InterPro" id="IPR009073">
    <property type="entry name" value="HscB_oligo_C"/>
</dbReference>
<dbReference type="EMBL" id="CP136600">
    <property type="protein sequence ID" value="WOH37381.1"/>
    <property type="molecule type" value="Genomic_DNA"/>
</dbReference>
<dbReference type="InterPro" id="IPR001623">
    <property type="entry name" value="DnaJ_domain"/>
</dbReference>
<gene>
    <name evidence="4 6" type="primary">hscB</name>
    <name evidence="6" type="ORF">RI844_18795</name>
</gene>
<dbReference type="InterPro" id="IPR036869">
    <property type="entry name" value="J_dom_sf"/>
</dbReference>
<comment type="subunit">
    <text evidence="4">Interacts with HscA and stimulates its ATPase activity.</text>
</comment>
<dbReference type="Gene3D" id="1.20.1280.20">
    <property type="entry name" value="HscB, C-terminal domain"/>
    <property type="match status" value="1"/>
</dbReference>
<dbReference type="NCBIfam" id="TIGR00714">
    <property type="entry name" value="hscB"/>
    <property type="match status" value="1"/>
</dbReference>
<comment type="similarity">
    <text evidence="1 4">Belongs to the HscB family.</text>
</comment>
<reference evidence="6 7" key="1">
    <citation type="submission" date="2023-09" db="EMBL/GenBank/DDBJ databases">
        <authorList>
            <person name="Qi X."/>
        </authorList>
    </citation>
    <scope>NUCLEOTIDE SEQUENCE [LARGE SCALE GENOMIC DNA]</scope>
    <source>
        <strain evidence="6 7">S1-1</strain>
    </source>
</reference>
<evidence type="ECO:0000313" key="7">
    <source>
        <dbReference type="Proteomes" id="UP001301442"/>
    </source>
</evidence>
<organism evidence="6 7">
    <name type="scientific">Thalassotalea fonticola</name>
    <dbReference type="NCBI Taxonomy" id="3065649"/>
    <lineage>
        <taxon>Bacteria</taxon>
        <taxon>Pseudomonadati</taxon>
        <taxon>Pseudomonadota</taxon>
        <taxon>Gammaproteobacteria</taxon>
        <taxon>Alteromonadales</taxon>
        <taxon>Colwelliaceae</taxon>
        <taxon>Thalassotalea</taxon>
    </lineage>
</organism>
<dbReference type="Gene3D" id="1.10.287.110">
    <property type="entry name" value="DnaJ domain"/>
    <property type="match status" value="1"/>
</dbReference>
<dbReference type="Proteomes" id="UP001301442">
    <property type="component" value="Chromosome"/>
</dbReference>
<keyword evidence="2 4" id="KW-0143">Chaperone</keyword>
<evidence type="ECO:0000256" key="2">
    <source>
        <dbReference type="ARBA" id="ARBA00023186"/>
    </source>
</evidence>
<evidence type="ECO:0000256" key="3">
    <source>
        <dbReference type="ARBA" id="ARBA00025596"/>
    </source>
</evidence>
<proteinExistence type="inferred from homology"/>